<dbReference type="PANTHER" id="PTHR37534:SF49">
    <property type="entry name" value="LYSINE BIOSYNTHESIS REGULATORY PROTEIN LYS14"/>
    <property type="match status" value="1"/>
</dbReference>
<feature type="compositionally biased region" description="Polar residues" evidence="3">
    <location>
        <begin position="116"/>
        <end position="125"/>
    </location>
</feature>
<organism evidence="5 6">
    <name type="scientific">Macrophomina phaseolina</name>
    <dbReference type="NCBI Taxonomy" id="35725"/>
    <lineage>
        <taxon>Eukaryota</taxon>
        <taxon>Fungi</taxon>
        <taxon>Dikarya</taxon>
        <taxon>Ascomycota</taxon>
        <taxon>Pezizomycotina</taxon>
        <taxon>Dothideomycetes</taxon>
        <taxon>Dothideomycetes incertae sedis</taxon>
        <taxon>Botryosphaeriales</taxon>
        <taxon>Botryosphaeriaceae</taxon>
        <taxon>Macrophomina</taxon>
    </lineage>
</organism>
<keyword evidence="2" id="KW-0539">Nucleus</keyword>
<dbReference type="InterPro" id="IPR001138">
    <property type="entry name" value="Zn2Cys6_DnaBD"/>
</dbReference>
<name>A0ABQ8GE98_9PEZI</name>
<dbReference type="InterPro" id="IPR036864">
    <property type="entry name" value="Zn2-C6_fun-type_DNA-bd_sf"/>
</dbReference>
<gene>
    <name evidence="5" type="ORF">B0J12DRAFT_571124</name>
</gene>
<evidence type="ECO:0000313" key="5">
    <source>
        <dbReference type="EMBL" id="KAH7053284.1"/>
    </source>
</evidence>
<dbReference type="SUPFAM" id="SSF57701">
    <property type="entry name" value="Zn2/Cys6 DNA-binding domain"/>
    <property type="match status" value="1"/>
</dbReference>
<dbReference type="CDD" id="cd00067">
    <property type="entry name" value="GAL4"/>
    <property type="match status" value="1"/>
</dbReference>
<evidence type="ECO:0000256" key="3">
    <source>
        <dbReference type="SAM" id="MobiDB-lite"/>
    </source>
</evidence>
<dbReference type="Pfam" id="PF11951">
    <property type="entry name" value="Fungal_trans_2"/>
    <property type="match status" value="1"/>
</dbReference>
<sequence length="525" mass="58055">MSGYCNKALKLADPACGTCRKKCRKCDRTRPVCKRCTIKGLHCEGYPPRFQFLEYGSMPSATSAAANEADVPPESAARRKRKQKAPTSNTQTQSSTTLIDLPTRERDHPSPAPLITPNQSLSPESDISLGRSSLVDDVLATAQAQRLLVHFDTTVCNTLAITTVGTANPFRAYVLPLSYQHAGILHALLGLAAYHLNASGEDTSKTNTTAALQHKLSAIQSLSTLLIKEEISGLSEREEEVTLVIVLLLVLQDICESGISTHGAHLTGVTFLCGRIADRSLETLSPFKMFLISCLSWLDALRGFSGAEKLAYSDNVRQCVLQAQDCSLETSVGCPAEIFYEIGKVLSAGRDFVAGTLPVSEFEEVLARADAFLLNWDADSATFPTHDPEWKLLAEAYRHACILRVRRFPEPLESVPAEDDRIKGPVAAILDAAAKIPMDSPFYKRLLFPLFLAGAETSSPHQYHYVHLCINQIKESTGFQHQAMTQLLNTVWEERHMNSKRWRNISWTEWTCSSLLKVQHAFLFF</sequence>
<comment type="subcellular location">
    <subcellularLocation>
        <location evidence="1">Nucleus</location>
    </subcellularLocation>
</comment>
<dbReference type="EMBL" id="JAGTJR010000010">
    <property type="protein sequence ID" value="KAH7053284.1"/>
    <property type="molecule type" value="Genomic_DNA"/>
</dbReference>
<comment type="caution">
    <text evidence="5">The sequence shown here is derived from an EMBL/GenBank/DDBJ whole genome shotgun (WGS) entry which is preliminary data.</text>
</comment>
<proteinExistence type="predicted"/>
<dbReference type="Gene3D" id="4.10.240.10">
    <property type="entry name" value="Zn(2)-C6 fungal-type DNA-binding domain"/>
    <property type="match status" value="1"/>
</dbReference>
<dbReference type="Pfam" id="PF00172">
    <property type="entry name" value="Zn_clus"/>
    <property type="match status" value="1"/>
</dbReference>
<reference evidence="5 6" key="1">
    <citation type="journal article" date="2021" name="Nat. Commun.">
        <title>Genetic determinants of endophytism in the Arabidopsis root mycobiome.</title>
        <authorList>
            <person name="Mesny F."/>
            <person name="Miyauchi S."/>
            <person name="Thiergart T."/>
            <person name="Pickel B."/>
            <person name="Atanasova L."/>
            <person name="Karlsson M."/>
            <person name="Huettel B."/>
            <person name="Barry K.W."/>
            <person name="Haridas S."/>
            <person name="Chen C."/>
            <person name="Bauer D."/>
            <person name="Andreopoulos W."/>
            <person name="Pangilinan J."/>
            <person name="LaButti K."/>
            <person name="Riley R."/>
            <person name="Lipzen A."/>
            <person name="Clum A."/>
            <person name="Drula E."/>
            <person name="Henrissat B."/>
            <person name="Kohler A."/>
            <person name="Grigoriev I.V."/>
            <person name="Martin F.M."/>
            <person name="Hacquard S."/>
        </authorList>
    </citation>
    <scope>NUCLEOTIDE SEQUENCE [LARGE SCALE GENOMIC DNA]</scope>
    <source>
        <strain evidence="5 6">MPI-SDFR-AT-0080</strain>
    </source>
</reference>
<protein>
    <submittedName>
        <fullName evidence="5">Fungal-specific transcription factor domain-containing protein</fullName>
    </submittedName>
</protein>
<evidence type="ECO:0000259" key="4">
    <source>
        <dbReference type="PROSITE" id="PS50048"/>
    </source>
</evidence>
<dbReference type="InterPro" id="IPR021858">
    <property type="entry name" value="Fun_TF"/>
</dbReference>
<dbReference type="PROSITE" id="PS50048">
    <property type="entry name" value="ZN2_CY6_FUNGAL_2"/>
    <property type="match status" value="1"/>
</dbReference>
<keyword evidence="6" id="KW-1185">Reference proteome</keyword>
<dbReference type="Proteomes" id="UP000774617">
    <property type="component" value="Unassembled WGS sequence"/>
</dbReference>
<dbReference type="SMART" id="SM00066">
    <property type="entry name" value="GAL4"/>
    <property type="match status" value="1"/>
</dbReference>
<feature type="domain" description="Zn(2)-C6 fungal-type" evidence="4">
    <location>
        <begin position="15"/>
        <end position="43"/>
    </location>
</feature>
<dbReference type="PANTHER" id="PTHR37534">
    <property type="entry name" value="TRANSCRIPTIONAL ACTIVATOR PROTEIN UGA3"/>
    <property type="match status" value="1"/>
</dbReference>
<feature type="region of interest" description="Disordered" evidence="3">
    <location>
        <begin position="63"/>
        <end position="126"/>
    </location>
</feature>
<accession>A0ABQ8GE98</accession>
<evidence type="ECO:0000256" key="2">
    <source>
        <dbReference type="ARBA" id="ARBA00023242"/>
    </source>
</evidence>
<feature type="compositionally biased region" description="Low complexity" evidence="3">
    <location>
        <begin position="87"/>
        <end position="97"/>
    </location>
</feature>
<evidence type="ECO:0000313" key="6">
    <source>
        <dbReference type="Proteomes" id="UP000774617"/>
    </source>
</evidence>
<evidence type="ECO:0000256" key="1">
    <source>
        <dbReference type="ARBA" id="ARBA00004123"/>
    </source>
</evidence>